<protein>
    <submittedName>
        <fullName evidence="2">Uncharacterized protein</fullName>
    </submittedName>
</protein>
<feature type="chain" id="PRO_5006052640" evidence="1">
    <location>
        <begin position="20"/>
        <end position="203"/>
    </location>
</feature>
<dbReference type="OrthoDB" id="7172746at2"/>
<keyword evidence="3" id="KW-1185">Reference proteome</keyword>
<dbReference type="EMBL" id="CP013002">
    <property type="protein sequence ID" value="ALL14023.1"/>
    <property type="molecule type" value="Genomic_DNA"/>
</dbReference>
<organism evidence="2 3">
    <name type="scientific">Caulobacter henricii</name>
    <dbReference type="NCBI Taxonomy" id="69395"/>
    <lineage>
        <taxon>Bacteria</taxon>
        <taxon>Pseudomonadati</taxon>
        <taxon>Pseudomonadota</taxon>
        <taxon>Alphaproteobacteria</taxon>
        <taxon>Caulobacterales</taxon>
        <taxon>Caulobacteraceae</taxon>
        <taxon>Caulobacter</taxon>
    </lineage>
</organism>
<dbReference type="KEGG" id="chq:AQ619_12105"/>
<dbReference type="AlphaFoldDB" id="A0A0P0P1A8"/>
<evidence type="ECO:0000313" key="2">
    <source>
        <dbReference type="EMBL" id="ALL14023.1"/>
    </source>
</evidence>
<sequence length="203" mass="20432">MSKLVHLVTVALTVSASLAATQVQAQSTRGGGSRSAACGEPLSGQAPDIMTYDSATGTQIFVGGGRGDTEVSAYNAQTRSAAALSGDLSRPGLVASCAVDGFTRESYGVTPDGKGKISVSGRDERGERWAFTRADGQVEVWDPRVDNHCFKSGLGIFTPAGNLGVAVANPPGALGIGVALGDRFGGVGVGANRNFAGVGLVGC</sequence>
<reference evidence="2 3" key="1">
    <citation type="submission" date="2015-10" db="EMBL/GenBank/DDBJ databases">
        <title>Conservation of the essential genome among Caulobacter and Brevundimonas species.</title>
        <authorList>
            <person name="Scott D."/>
            <person name="Ely B."/>
        </authorList>
    </citation>
    <scope>NUCLEOTIDE SEQUENCE [LARGE SCALE GENOMIC DNA]</scope>
    <source>
        <strain evidence="2 3">CB4</strain>
    </source>
</reference>
<dbReference type="STRING" id="69395.AQ619_12105"/>
<dbReference type="RefSeq" id="WP_062147827.1">
    <property type="nucleotide sequence ID" value="NZ_CP013002.1"/>
</dbReference>
<proteinExistence type="predicted"/>
<keyword evidence="1" id="KW-0732">Signal</keyword>
<name>A0A0P0P1A8_9CAUL</name>
<dbReference type="Proteomes" id="UP000056905">
    <property type="component" value="Chromosome"/>
</dbReference>
<gene>
    <name evidence="2" type="ORF">AQ619_12105</name>
</gene>
<evidence type="ECO:0000313" key="3">
    <source>
        <dbReference type="Proteomes" id="UP000056905"/>
    </source>
</evidence>
<accession>A0A0P0P1A8</accession>
<feature type="signal peptide" evidence="1">
    <location>
        <begin position="1"/>
        <end position="19"/>
    </location>
</feature>
<evidence type="ECO:0000256" key="1">
    <source>
        <dbReference type="SAM" id="SignalP"/>
    </source>
</evidence>